<dbReference type="NCBIfam" id="TIGR00353">
    <property type="entry name" value="nrfE"/>
    <property type="match status" value="1"/>
</dbReference>
<evidence type="ECO:0000313" key="14">
    <source>
        <dbReference type="Proteomes" id="UP000285310"/>
    </source>
</evidence>
<accession>A0A423Q2F9</accession>
<dbReference type="GO" id="GO:0015232">
    <property type="term" value="F:heme transmembrane transporter activity"/>
    <property type="evidence" value="ECO:0007669"/>
    <property type="project" value="InterPro"/>
</dbReference>
<keyword evidence="4" id="KW-0997">Cell inner membrane</keyword>
<feature type="transmembrane region" description="Helical" evidence="10">
    <location>
        <begin position="177"/>
        <end position="197"/>
    </location>
</feature>
<dbReference type="PANTHER" id="PTHR43653">
    <property type="entry name" value="CYTOCHROME C ASSEMBLY PROTEIN-RELATED"/>
    <property type="match status" value="1"/>
</dbReference>
<dbReference type="InParanoid" id="A0A423Q2F9"/>
<feature type="transmembrane region" description="Helical" evidence="10">
    <location>
        <begin position="38"/>
        <end position="62"/>
    </location>
</feature>
<dbReference type="Proteomes" id="UP000285310">
    <property type="component" value="Unassembled WGS sequence"/>
</dbReference>
<dbReference type="GO" id="GO:0017004">
    <property type="term" value="P:cytochrome complex assembly"/>
    <property type="evidence" value="ECO:0007669"/>
    <property type="project" value="UniProtKB-KW"/>
</dbReference>
<comment type="subcellular location">
    <subcellularLocation>
        <location evidence="1">Cell inner membrane</location>
        <topology evidence="1">Multi-pass membrane protein</topology>
    </subcellularLocation>
</comment>
<evidence type="ECO:0000256" key="3">
    <source>
        <dbReference type="ARBA" id="ARBA00022475"/>
    </source>
</evidence>
<gene>
    <name evidence="13" type="ORF">SAJA_00675</name>
</gene>
<organism evidence="13 14">
    <name type="scientific">Salinisphaera japonica YTM-1</name>
    <dbReference type="NCBI Taxonomy" id="1209778"/>
    <lineage>
        <taxon>Bacteria</taxon>
        <taxon>Pseudomonadati</taxon>
        <taxon>Pseudomonadota</taxon>
        <taxon>Gammaproteobacteria</taxon>
        <taxon>Salinisphaerales</taxon>
        <taxon>Salinisphaeraceae</taxon>
        <taxon>Salinisphaera</taxon>
    </lineage>
</organism>
<evidence type="ECO:0000256" key="2">
    <source>
        <dbReference type="ARBA" id="ARBA00009186"/>
    </source>
</evidence>
<keyword evidence="5 10" id="KW-0812">Transmembrane</keyword>
<sequence>MIPELGRLALILALAMALIQSLWPIYGIAANRPAYRQVAGPAALGQCFMLALAFAALAWSFYVNDFSVTYVADNSNTNLPWFYRLGAVWGAHEGSLLLWMVELALWSVAVVCASRTLPRDVAASVLAVMGLVSAGFLLFTLATSNPFARQFPAPGQGRDLNPLLQDPGLVFHPPMLYMGYVGFCVAFAFAITALIHGRVDTAWTRWARPWTLAAWVFLTLGITLGSWWAYHELGWGGWWFWDPVENASFMPWLVGTALIHSLAVTEKRGIFQSWTVLLAITAFALSLLGTFLVRSGVLVSVHAFATDPSRGIYILAFFAVVVGGSLLLYAVRAPKFTAGAEPVSPLSREGLLLLNNLFLVVAAAAVLIGTLYPILADGLGLGRLSVGPPYFNKVFVPLTLPLVVLIGVGAAMAWKRTRAEVLISRLWGPAIIAIVAGVGLLGLTVGVHALGAVAGCVLGLWAIVTALEELWRRTRGSRWMLSRQIIGMALAHIGVGIFVIGVSLVSGYGGERDARMAPDETVQYAGHVFVFRGVDAVPGPNYQARRATFDIYDADRRIATIHPAKRRYDQSGQQMTESGIDAGLFGDLYVSLGERLDGSAWSVRIYNRPFVRWIWAGGFFAALGGLLALSDKRYWRRRGKRASPAVASLGPQPARDKARA</sequence>
<feature type="transmembrane region" description="Helical" evidence="10">
    <location>
        <begin position="277"/>
        <end position="305"/>
    </location>
</feature>
<evidence type="ECO:0000256" key="4">
    <source>
        <dbReference type="ARBA" id="ARBA00022519"/>
    </source>
</evidence>
<name>A0A423Q2F9_9GAMM</name>
<evidence type="ECO:0000256" key="1">
    <source>
        <dbReference type="ARBA" id="ARBA00004429"/>
    </source>
</evidence>
<feature type="domain" description="Cytochrome c-type biogenesis protein CcmF C-terminal" evidence="12">
    <location>
        <begin position="315"/>
        <end position="632"/>
    </location>
</feature>
<evidence type="ECO:0000256" key="5">
    <source>
        <dbReference type="ARBA" id="ARBA00022692"/>
    </source>
</evidence>
<keyword evidence="3" id="KW-1003">Cell membrane</keyword>
<feature type="transmembrane region" description="Helical" evidence="10">
    <location>
        <begin position="6"/>
        <end position="26"/>
    </location>
</feature>
<feature type="transmembrane region" description="Helical" evidence="10">
    <location>
        <begin position="488"/>
        <end position="509"/>
    </location>
</feature>
<dbReference type="InterPro" id="IPR002541">
    <property type="entry name" value="Cyt_c_assembly"/>
</dbReference>
<dbReference type="Pfam" id="PF16327">
    <property type="entry name" value="CcmF_C"/>
    <property type="match status" value="1"/>
</dbReference>
<feature type="transmembrane region" description="Helical" evidence="10">
    <location>
        <begin position="121"/>
        <end position="142"/>
    </location>
</feature>
<keyword evidence="13" id="KW-0456">Lyase</keyword>
<dbReference type="FunCoup" id="A0A423Q2F9">
    <property type="interactions" value="115"/>
</dbReference>
<dbReference type="NCBIfam" id="NF007691">
    <property type="entry name" value="PRK10369.1"/>
    <property type="match status" value="1"/>
</dbReference>
<evidence type="ECO:0000256" key="8">
    <source>
        <dbReference type="ARBA" id="ARBA00023136"/>
    </source>
</evidence>
<dbReference type="PRINTS" id="PR01411">
    <property type="entry name" value="CCMFBIOGNSIS"/>
</dbReference>
<keyword evidence="8 10" id="KW-0472">Membrane</keyword>
<evidence type="ECO:0000313" key="13">
    <source>
        <dbReference type="EMBL" id="ROO32785.1"/>
    </source>
</evidence>
<comment type="similarity">
    <text evidence="2">Belongs to the CcmF/CycK/Ccl1/NrfE/CcsA family.</text>
</comment>
<evidence type="ECO:0000256" key="10">
    <source>
        <dbReference type="SAM" id="Phobius"/>
    </source>
</evidence>
<evidence type="ECO:0000259" key="12">
    <source>
        <dbReference type="Pfam" id="PF16327"/>
    </source>
</evidence>
<dbReference type="GO" id="GO:0005886">
    <property type="term" value="C:plasma membrane"/>
    <property type="evidence" value="ECO:0007669"/>
    <property type="project" value="UniProtKB-SubCell"/>
</dbReference>
<dbReference type="PRINTS" id="PR01410">
    <property type="entry name" value="CCBIOGENESIS"/>
</dbReference>
<dbReference type="RefSeq" id="WP_123656722.1">
    <property type="nucleotide sequence ID" value="NZ_AYKG01000001.1"/>
</dbReference>
<feature type="transmembrane region" description="Helical" evidence="10">
    <location>
        <begin position="249"/>
        <end position="265"/>
    </location>
</feature>
<evidence type="ECO:0000256" key="9">
    <source>
        <dbReference type="ARBA" id="ARBA00037230"/>
    </source>
</evidence>
<keyword evidence="7 10" id="KW-1133">Transmembrane helix</keyword>
<dbReference type="GO" id="GO:0020037">
    <property type="term" value="F:heme binding"/>
    <property type="evidence" value="ECO:0007669"/>
    <property type="project" value="InterPro"/>
</dbReference>
<dbReference type="InterPro" id="IPR032523">
    <property type="entry name" value="CcmF_C"/>
</dbReference>
<dbReference type="EMBL" id="AYKG01000001">
    <property type="protein sequence ID" value="ROO32785.1"/>
    <property type="molecule type" value="Genomic_DNA"/>
</dbReference>
<dbReference type="AlphaFoldDB" id="A0A423Q2F9"/>
<feature type="transmembrane region" description="Helical" evidence="10">
    <location>
        <begin position="352"/>
        <end position="374"/>
    </location>
</feature>
<evidence type="ECO:0000256" key="6">
    <source>
        <dbReference type="ARBA" id="ARBA00022748"/>
    </source>
</evidence>
<feature type="transmembrane region" description="Helical" evidence="10">
    <location>
        <begin position="394"/>
        <end position="414"/>
    </location>
</feature>
<evidence type="ECO:0000256" key="7">
    <source>
        <dbReference type="ARBA" id="ARBA00022989"/>
    </source>
</evidence>
<feature type="transmembrane region" description="Helical" evidence="10">
    <location>
        <begin position="209"/>
        <end position="229"/>
    </location>
</feature>
<feature type="transmembrane region" description="Helical" evidence="10">
    <location>
        <begin position="96"/>
        <end position="114"/>
    </location>
</feature>
<dbReference type="InterPro" id="IPR003568">
    <property type="entry name" value="Cyt_c_biogenesis_CcmF"/>
</dbReference>
<dbReference type="GO" id="GO:0016829">
    <property type="term" value="F:lyase activity"/>
    <property type="evidence" value="ECO:0007669"/>
    <property type="project" value="UniProtKB-KW"/>
</dbReference>
<dbReference type="Pfam" id="PF01578">
    <property type="entry name" value="Cytochrom_C_asm"/>
    <property type="match status" value="1"/>
</dbReference>
<feature type="transmembrane region" description="Helical" evidence="10">
    <location>
        <begin position="311"/>
        <end position="331"/>
    </location>
</feature>
<protein>
    <submittedName>
        <fullName evidence="13">Heme lyase subunit CcmF</fullName>
    </submittedName>
</protein>
<feature type="transmembrane region" description="Helical" evidence="10">
    <location>
        <begin position="449"/>
        <end position="467"/>
    </location>
</feature>
<evidence type="ECO:0000259" key="11">
    <source>
        <dbReference type="Pfam" id="PF01578"/>
    </source>
</evidence>
<reference evidence="13 14" key="1">
    <citation type="submission" date="2013-10" db="EMBL/GenBank/DDBJ databases">
        <title>Salinisphaera japonica YTM-1 Genome Sequencing.</title>
        <authorList>
            <person name="Lai Q."/>
            <person name="Li C."/>
            <person name="Shao Z."/>
        </authorList>
    </citation>
    <scope>NUCLEOTIDE SEQUENCE [LARGE SCALE GENOMIC DNA]</scope>
    <source>
        <strain evidence="13 14">YTM-1</strain>
    </source>
</reference>
<dbReference type="InterPro" id="IPR003567">
    <property type="entry name" value="Cyt_c_biogenesis"/>
</dbReference>
<comment type="function">
    <text evidence="9">Required for the biogenesis of c-type cytochromes. Possible subunit of a heme lyase.</text>
</comment>
<dbReference type="PANTHER" id="PTHR43653:SF1">
    <property type="entry name" value="CYTOCHROME C-TYPE BIOGENESIS PROTEIN CCMF"/>
    <property type="match status" value="1"/>
</dbReference>
<dbReference type="OrthoDB" id="9761451at2"/>
<feature type="domain" description="Cytochrome c assembly protein" evidence="11">
    <location>
        <begin position="89"/>
        <end position="295"/>
    </location>
</feature>
<feature type="transmembrane region" description="Helical" evidence="10">
    <location>
        <begin position="610"/>
        <end position="630"/>
    </location>
</feature>
<proteinExistence type="inferred from homology"/>
<keyword evidence="6" id="KW-0201">Cytochrome c-type biogenesis</keyword>
<feature type="transmembrane region" description="Helical" evidence="10">
    <location>
        <begin position="426"/>
        <end position="443"/>
    </location>
</feature>
<comment type="caution">
    <text evidence="13">The sequence shown here is derived from an EMBL/GenBank/DDBJ whole genome shotgun (WGS) entry which is preliminary data.</text>
</comment>
<keyword evidence="14" id="KW-1185">Reference proteome</keyword>